<name>A0A8E2E0L2_9PEZI</name>
<dbReference type="AlphaFoldDB" id="A0A8E2E0L2"/>
<dbReference type="GO" id="GO:0000981">
    <property type="term" value="F:DNA-binding transcription factor activity, RNA polymerase II-specific"/>
    <property type="evidence" value="ECO:0007669"/>
    <property type="project" value="InterPro"/>
</dbReference>
<accession>A0A8E2E0L2</accession>
<dbReference type="InterPro" id="IPR036864">
    <property type="entry name" value="Zn2-C6_fun-type_DNA-bd_sf"/>
</dbReference>
<evidence type="ECO:0000256" key="1">
    <source>
        <dbReference type="SAM" id="MobiDB-lite"/>
    </source>
</evidence>
<dbReference type="GO" id="GO:0008270">
    <property type="term" value="F:zinc ion binding"/>
    <property type="evidence" value="ECO:0007669"/>
    <property type="project" value="InterPro"/>
</dbReference>
<organism evidence="2 3">
    <name type="scientific">Lepidopterella palustris CBS 459.81</name>
    <dbReference type="NCBI Taxonomy" id="1314670"/>
    <lineage>
        <taxon>Eukaryota</taxon>
        <taxon>Fungi</taxon>
        <taxon>Dikarya</taxon>
        <taxon>Ascomycota</taxon>
        <taxon>Pezizomycotina</taxon>
        <taxon>Dothideomycetes</taxon>
        <taxon>Pleosporomycetidae</taxon>
        <taxon>Mytilinidiales</taxon>
        <taxon>Argynnaceae</taxon>
        <taxon>Lepidopterella</taxon>
    </lineage>
</organism>
<sequence length="187" mass="20984">MAEVSVQEEMSASSNKIGRRCDGEKPCTKCRASDTVCSFTKRPKSRIVYPIGYTTMIIDENRLLRVGLRAACKKLTAISECKIGRDVEPEASGSVHDLLESLGVLSQSCPVEQVKSKNHERTSWDCERDESSQEDSPMSINWGVNFDEPSFPYSSEPLNFCLYPENQGSFQSYGWNMLPENLATYMS</sequence>
<evidence type="ECO:0000313" key="2">
    <source>
        <dbReference type="EMBL" id="OCK75190.1"/>
    </source>
</evidence>
<gene>
    <name evidence="2" type="ORF">K432DRAFT_397476</name>
</gene>
<dbReference type="EMBL" id="KV745351">
    <property type="protein sequence ID" value="OCK75190.1"/>
    <property type="molecule type" value="Genomic_DNA"/>
</dbReference>
<dbReference type="OrthoDB" id="4151048at2759"/>
<feature type="region of interest" description="Disordered" evidence="1">
    <location>
        <begin position="1"/>
        <end position="22"/>
    </location>
</feature>
<protein>
    <recommendedName>
        <fullName evidence="4">Zn(2)-C6 fungal-type domain-containing protein</fullName>
    </recommendedName>
</protein>
<dbReference type="Gene3D" id="4.10.240.10">
    <property type="entry name" value="Zn(2)-C6 fungal-type DNA-binding domain"/>
    <property type="match status" value="1"/>
</dbReference>
<reference evidence="2 3" key="1">
    <citation type="journal article" date="2016" name="Nat. Commun.">
        <title>Ectomycorrhizal ecology is imprinted in the genome of the dominant symbiotic fungus Cenococcum geophilum.</title>
        <authorList>
            <consortium name="DOE Joint Genome Institute"/>
            <person name="Peter M."/>
            <person name="Kohler A."/>
            <person name="Ohm R.A."/>
            <person name="Kuo A."/>
            <person name="Krutzmann J."/>
            <person name="Morin E."/>
            <person name="Arend M."/>
            <person name="Barry K.W."/>
            <person name="Binder M."/>
            <person name="Choi C."/>
            <person name="Clum A."/>
            <person name="Copeland A."/>
            <person name="Grisel N."/>
            <person name="Haridas S."/>
            <person name="Kipfer T."/>
            <person name="LaButti K."/>
            <person name="Lindquist E."/>
            <person name="Lipzen A."/>
            <person name="Maire R."/>
            <person name="Meier B."/>
            <person name="Mihaltcheva S."/>
            <person name="Molinier V."/>
            <person name="Murat C."/>
            <person name="Poggeler S."/>
            <person name="Quandt C.A."/>
            <person name="Sperisen C."/>
            <person name="Tritt A."/>
            <person name="Tisserant E."/>
            <person name="Crous P.W."/>
            <person name="Henrissat B."/>
            <person name="Nehls U."/>
            <person name="Egli S."/>
            <person name="Spatafora J.W."/>
            <person name="Grigoriev I.V."/>
            <person name="Martin F.M."/>
        </authorList>
    </citation>
    <scope>NUCLEOTIDE SEQUENCE [LARGE SCALE GENOMIC DNA]</scope>
    <source>
        <strain evidence="2 3">CBS 459.81</strain>
    </source>
</reference>
<evidence type="ECO:0000313" key="3">
    <source>
        <dbReference type="Proteomes" id="UP000250266"/>
    </source>
</evidence>
<dbReference type="Proteomes" id="UP000250266">
    <property type="component" value="Unassembled WGS sequence"/>
</dbReference>
<proteinExistence type="predicted"/>
<evidence type="ECO:0008006" key="4">
    <source>
        <dbReference type="Google" id="ProtNLM"/>
    </source>
</evidence>
<keyword evidence="3" id="KW-1185">Reference proteome</keyword>